<evidence type="ECO:0008006" key="3">
    <source>
        <dbReference type="Google" id="ProtNLM"/>
    </source>
</evidence>
<dbReference type="SUPFAM" id="SSF81301">
    <property type="entry name" value="Nucleotidyltransferase"/>
    <property type="match status" value="1"/>
</dbReference>
<dbReference type="InterPro" id="IPR043519">
    <property type="entry name" value="NT_sf"/>
</dbReference>
<dbReference type="Gene3D" id="3.30.460.10">
    <property type="entry name" value="Beta Polymerase, domain 2"/>
    <property type="match status" value="1"/>
</dbReference>
<proteinExistence type="predicted"/>
<dbReference type="STRING" id="553510.B1H19_30950"/>
<keyword evidence="2" id="KW-1185">Reference proteome</keyword>
<dbReference type="Proteomes" id="UP000192726">
    <property type="component" value="Chromosome"/>
</dbReference>
<sequence length="299" mass="32321">MPTATLAPAPAELDLAELAEANRPTQLPLLTRIAELMSAAPAVTHLLVRGSLASGTADRLSDVDFVVGVHDRDLPAFTAALDDLMTVAGGALLPGWRDTIVADLGGIGFVFLVQHEGKLHQVDLYLAPTSQITSVRRKVAGKVLLDRPPAEITTAQIEQACCHVAELLGRPRSCTELLIEHLVLAVLLHKRIQRGQRFVAYAEWHMLHTATKDLIKTALAPASRFWGWYQLREEIALTPIGRACLADLDAAITSRAVPEAADVDAALDRVLRLTERACPNALDGLADAITAYRSYLELA</sequence>
<dbReference type="EMBL" id="CP020569">
    <property type="protein sequence ID" value="ARF58025.1"/>
    <property type="molecule type" value="Genomic_DNA"/>
</dbReference>
<evidence type="ECO:0000313" key="1">
    <source>
        <dbReference type="EMBL" id="ARF58025.1"/>
    </source>
</evidence>
<accession>A0A1V0TYG6</accession>
<protein>
    <recommendedName>
        <fullName evidence="3">Polymerase nucleotidyl transferase domain-containing protein</fullName>
    </recommendedName>
</protein>
<dbReference type="OrthoDB" id="4534190at2"/>
<name>A0A1V0TYG6_9ACTN</name>
<dbReference type="KEGG" id="sgv:B1H19_30950"/>
<reference evidence="1 2" key="1">
    <citation type="submission" date="2017-04" db="EMBL/GenBank/DDBJ databases">
        <title>Complete Genome Sequence of Streptomyces gilvosporeus F607, a Capable Producer of Natamycin.</title>
        <authorList>
            <person name="Zong G."/>
            <person name="Zhong C."/>
            <person name="Fu J."/>
            <person name="Qin R."/>
            <person name="Cao G."/>
        </authorList>
    </citation>
    <scope>NUCLEOTIDE SEQUENCE [LARGE SCALE GENOMIC DNA]</scope>
    <source>
        <strain evidence="1 2">F607</strain>
    </source>
</reference>
<dbReference type="AlphaFoldDB" id="A0A1V0TYG6"/>
<organism evidence="1 2">
    <name type="scientific">Streptomyces gilvosporeus</name>
    <dbReference type="NCBI Taxonomy" id="553510"/>
    <lineage>
        <taxon>Bacteria</taxon>
        <taxon>Bacillati</taxon>
        <taxon>Actinomycetota</taxon>
        <taxon>Actinomycetes</taxon>
        <taxon>Kitasatosporales</taxon>
        <taxon>Streptomycetaceae</taxon>
        <taxon>Streptomyces</taxon>
    </lineage>
</organism>
<gene>
    <name evidence="1" type="ORF">B1H19_30950</name>
</gene>
<dbReference type="RefSeq" id="WP_083108004.1">
    <property type="nucleotide sequence ID" value="NZ_CP020569.1"/>
</dbReference>
<evidence type="ECO:0000313" key="2">
    <source>
        <dbReference type="Proteomes" id="UP000192726"/>
    </source>
</evidence>